<reference evidence="7 8" key="3">
    <citation type="journal article" date="2015" name="Genome Announc.">
        <title>Draft Genome Sequence of the Archiascomycetous Yeast Saitoella complicata.</title>
        <authorList>
            <person name="Yamauchi K."/>
            <person name="Kondo S."/>
            <person name="Hamamoto M."/>
            <person name="Takahashi Y."/>
            <person name="Ogura Y."/>
            <person name="Hayashi T."/>
            <person name="Nishida H."/>
        </authorList>
    </citation>
    <scope>NUCLEOTIDE SEQUENCE [LARGE SCALE GENOMIC DNA]</scope>
    <source>
        <strain evidence="7 8">NRRL Y-17804</strain>
    </source>
</reference>
<evidence type="ECO:0008006" key="9">
    <source>
        <dbReference type="Google" id="ProtNLM"/>
    </source>
</evidence>
<dbReference type="PANTHER" id="PTHR12585">
    <property type="entry name" value="SCC1 / RAD21 FAMILY MEMBER"/>
    <property type="match status" value="1"/>
</dbReference>
<protein>
    <recommendedName>
        <fullName evidence="9">Rad21/Rec8-like protein N-terminal domain-containing protein</fullName>
    </recommendedName>
</protein>
<evidence type="ECO:0000259" key="5">
    <source>
        <dbReference type="Pfam" id="PF04824"/>
    </source>
</evidence>
<dbReference type="OMA" id="QQCHYVL"/>
<dbReference type="InterPro" id="IPR006909">
    <property type="entry name" value="Rad21/Rec8_C_eu"/>
</dbReference>
<dbReference type="Pfam" id="PF04824">
    <property type="entry name" value="Rad21_Rec8"/>
    <property type="match status" value="1"/>
</dbReference>
<feature type="domain" description="Rad21/Rec8-like protein N-terminal" evidence="6">
    <location>
        <begin position="1"/>
        <end position="116"/>
    </location>
</feature>
<proteinExistence type="inferred from homology"/>
<evidence type="ECO:0000256" key="3">
    <source>
        <dbReference type="ARBA" id="ARBA00023242"/>
    </source>
</evidence>
<dbReference type="Proteomes" id="UP000033140">
    <property type="component" value="Unassembled WGS sequence"/>
</dbReference>
<evidence type="ECO:0000259" key="6">
    <source>
        <dbReference type="Pfam" id="PF04825"/>
    </source>
</evidence>
<feature type="domain" description="Rad21/Rec8-like protein C-terminal eukaryotic" evidence="5">
    <location>
        <begin position="655"/>
        <end position="692"/>
    </location>
</feature>
<comment type="caution">
    <text evidence="7">The sequence shown here is derived from an EMBL/GenBank/DDBJ whole genome shotgun (WGS) entry which is preliminary data.</text>
</comment>
<dbReference type="GO" id="GO:0003682">
    <property type="term" value="F:chromatin binding"/>
    <property type="evidence" value="ECO:0007669"/>
    <property type="project" value="TreeGrafter"/>
</dbReference>
<evidence type="ECO:0000313" key="7">
    <source>
        <dbReference type="EMBL" id="GAO47805.1"/>
    </source>
</evidence>
<dbReference type="RefSeq" id="XP_019027336.1">
    <property type="nucleotide sequence ID" value="XM_019168760.1"/>
</dbReference>
<dbReference type="GO" id="GO:0005634">
    <property type="term" value="C:nucleus"/>
    <property type="evidence" value="ECO:0007669"/>
    <property type="project" value="UniProtKB-SubCell"/>
</dbReference>
<dbReference type="PANTHER" id="PTHR12585:SF72">
    <property type="entry name" value="MEIOTIC RECOMBINATION PROTEIN REC8"/>
    <property type="match status" value="1"/>
</dbReference>
<feature type="region of interest" description="Disordered" evidence="4">
    <location>
        <begin position="699"/>
        <end position="746"/>
    </location>
</feature>
<dbReference type="EMBL" id="BACD03000011">
    <property type="protein sequence ID" value="GAO47805.1"/>
    <property type="molecule type" value="Genomic_DNA"/>
</dbReference>
<evidence type="ECO:0000256" key="4">
    <source>
        <dbReference type="SAM" id="MobiDB-lite"/>
    </source>
</evidence>
<evidence type="ECO:0000256" key="1">
    <source>
        <dbReference type="ARBA" id="ARBA00004123"/>
    </source>
</evidence>
<dbReference type="InterPro" id="IPR006910">
    <property type="entry name" value="Rad21_Rec8_N"/>
</dbReference>
<dbReference type="SUPFAM" id="SSF46785">
    <property type="entry name" value="Winged helix' DNA-binding domain"/>
    <property type="match status" value="1"/>
</dbReference>
<name>A0A0E9NEG7_SAICN</name>
<dbReference type="OrthoDB" id="5427633at2759"/>
<dbReference type="Pfam" id="PF04825">
    <property type="entry name" value="Rad21_Rec8_N"/>
    <property type="match status" value="1"/>
</dbReference>
<dbReference type="GO" id="GO:0007062">
    <property type="term" value="P:sister chromatid cohesion"/>
    <property type="evidence" value="ECO:0007669"/>
    <property type="project" value="InterPro"/>
</dbReference>
<dbReference type="InterPro" id="IPR039781">
    <property type="entry name" value="Rad21/Rec8-like"/>
</dbReference>
<dbReference type="InterPro" id="IPR036390">
    <property type="entry name" value="WH_DNA-bd_sf"/>
</dbReference>
<comment type="subcellular location">
    <subcellularLocation>
        <location evidence="1">Nucleus</location>
    </subcellularLocation>
</comment>
<dbReference type="Gene3D" id="1.10.10.580">
    <property type="entry name" value="Structural maintenance of chromosome 1. Chain E"/>
    <property type="match status" value="1"/>
</dbReference>
<dbReference type="InterPro" id="IPR023093">
    <property type="entry name" value="ScpA-like_C"/>
</dbReference>
<evidence type="ECO:0000256" key="2">
    <source>
        <dbReference type="ARBA" id="ARBA00009870"/>
    </source>
</evidence>
<keyword evidence="3" id="KW-0539">Nucleus</keyword>
<feature type="region of interest" description="Disordered" evidence="4">
    <location>
        <begin position="262"/>
        <end position="309"/>
    </location>
</feature>
<gene>
    <name evidence="7" type="ORF">G7K_2003-t1</name>
</gene>
<organism evidence="7 8">
    <name type="scientific">Saitoella complicata (strain BCRC 22490 / CBS 7301 / JCM 7358 / NBRC 10748 / NRRL Y-17804)</name>
    <dbReference type="NCBI Taxonomy" id="698492"/>
    <lineage>
        <taxon>Eukaryota</taxon>
        <taxon>Fungi</taxon>
        <taxon>Dikarya</taxon>
        <taxon>Ascomycota</taxon>
        <taxon>Taphrinomycotina</taxon>
        <taxon>Taphrinomycotina incertae sedis</taxon>
        <taxon>Saitoella</taxon>
    </lineage>
</organism>
<reference evidence="7 8" key="1">
    <citation type="journal article" date="2011" name="J. Gen. Appl. Microbiol.">
        <title>Draft genome sequencing of the enigmatic yeast Saitoella complicata.</title>
        <authorList>
            <person name="Nishida H."/>
            <person name="Hamamoto M."/>
            <person name="Sugiyama J."/>
        </authorList>
    </citation>
    <scope>NUCLEOTIDE SEQUENCE [LARGE SCALE GENOMIC DNA]</scope>
    <source>
        <strain evidence="7 8">NRRL Y-17804</strain>
    </source>
</reference>
<feature type="region of interest" description="Disordered" evidence="4">
    <location>
        <begin position="443"/>
        <end position="476"/>
    </location>
</feature>
<feature type="region of interest" description="Disordered" evidence="4">
    <location>
        <begin position="493"/>
        <end position="531"/>
    </location>
</feature>
<reference evidence="7 8" key="2">
    <citation type="journal article" date="2014" name="J. Gen. Appl. Microbiol.">
        <title>The early diverging ascomycetous budding yeast Saitoella complicata has three histone deacetylases belonging to the Clr6, Hos2, and Rpd3 lineages.</title>
        <authorList>
            <person name="Nishida H."/>
            <person name="Matsumoto T."/>
            <person name="Kondo S."/>
            <person name="Hamamoto M."/>
            <person name="Yoshikawa H."/>
        </authorList>
    </citation>
    <scope>NUCLEOTIDE SEQUENCE [LARGE SCALE GENOMIC DNA]</scope>
    <source>
        <strain evidence="7 8">NRRL Y-17804</strain>
    </source>
</reference>
<dbReference type="GO" id="GO:1990414">
    <property type="term" value="P:replication-born double-strand break repair via sister chromatid exchange"/>
    <property type="evidence" value="ECO:0007669"/>
    <property type="project" value="TreeGrafter"/>
</dbReference>
<sequence>MFYNHDLLLKRKGGFGVVWLAATLGSKSSLKKLQKRDILSVDIGRTCDDLVNPSEPMALRLQSNLMVGVTRVFAQQYGFFYADVTVAHAKVRRELVSLSTEARDIDLPVTGQKRAQESLTLPDDPTFNPDVLLLQPLGGMGNTLHGLQGLLLDGHDIGDVSALSLRGTPSVTGSAPGRRLSQNSLLDESSFSNGVGPDFGGLLSGNVGTSVGGYDIDLNNVNALNLALDLNDDMFGVGAGGEDAFIGDLDFEFGADGAMRPTQEAAAASRRSKAGSDSNDSLLEDAVRKEHDEARRKRQKLATAGNGDDWMDAIQEEGFDLGYGPEQLGSAEPFPMRNSDTAEVEAAAAEDGEAAAAPARKKRKPACIVIDKSTEVSVKEMTSWRETYVDKMNKLNDARVAANNKKAAAEDAKGWVFGWAGEVINPQLAAFFAHDKSEVTAAVAGGKGKGKKRKRAGEDPGEGELGDEYGRGDNDAPQVIQFDEDADVELGRNASRLPDDDAPGFDRASLPWNQPFGNDSRAGSLGPNASAGPEGFNISSFTASFIGNRTPSVQGGGGRTSIRGSGIHRSILGDVRESFGPDLTSASVNEDFDVFGGAAEIDTQQAQSQGWLRKTLENETKNFMLYAHGKVLEKAEIVGSEDGEGVVLTFAELCPPRTHNRMVAADGFVKLLLLATKNIVHVKQDKPYGKIDFEFVQFAEPTDDETPEPEGERMQSVQEEDEEERSLSHDNLDGIAEEDEEEEIEE</sequence>
<keyword evidence="8" id="KW-1185">Reference proteome</keyword>
<dbReference type="AlphaFoldDB" id="A0A0E9NEG7"/>
<feature type="compositionally biased region" description="Acidic residues" evidence="4">
    <location>
        <begin position="735"/>
        <end position="746"/>
    </location>
</feature>
<dbReference type="STRING" id="698492.A0A0E9NEG7"/>
<evidence type="ECO:0000313" key="8">
    <source>
        <dbReference type="Proteomes" id="UP000033140"/>
    </source>
</evidence>
<comment type="similarity">
    <text evidence="2">Belongs to the rad21 family.</text>
</comment>
<feature type="compositionally biased region" description="Basic and acidic residues" evidence="4">
    <location>
        <begin position="285"/>
        <end position="295"/>
    </location>
</feature>
<accession>A0A0E9NEG7</accession>
<dbReference type="GO" id="GO:0008278">
    <property type="term" value="C:cohesin complex"/>
    <property type="evidence" value="ECO:0007669"/>
    <property type="project" value="InterPro"/>
</dbReference>